<reference evidence="1" key="1">
    <citation type="journal article" date="2021" name="New Phytol.">
        <title>Evolutionary innovations through gain and loss of genes in the ectomycorrhizal Boletales.</title>
        <authorList>
            <person name="Wu G."/>
            <person name="Miyauchi S."/>
            <person name="Morin E."/>
            <person name="Kuo A."/>
            <person name="Drula E."/>
            <person name="Varga T."/>
            <person name="Kohler A."/>
            <person name="Feng B."/>
            <person name="Cao Y."/>
            <person name="Lipzen A."/>
            <person name="Daum C."/>
            <person name="Hundley H."/>
            <person name="Pangilinan J."/>
            <person name="Johnson J."/>
            <person name="Barry K."/>
            <person name="LaButti K."/>
            <person name="Ng V."/>
            <person name="Ahrendt S."/>
            <person name="Min B."/>
            <person name="Choi I.G."/>
            <person name="Park H."/>
            <person name="Plett J.M."/>
            <person name="Magnuson J."/>
            <person name="Spatafora J.W."/>
            <person name="Nagy L.G."/>
            <person name="Henrissat B."/>
            <person name="Grigoriev I.V."/>
            <person name="Yang Z.L."/>
            <person name="Xu J."/>
            <person name="Martin F.M."/>
        </authorList>
    </citation>
    <scope>NUCLEOTIDE SEQUENCE</scope>
    <source>
        <strain evidence="1">KUC20120723A-06</strain>
    </source>
</reference>
<accession>A0ACB8C1F0</accession>
<sequence>MIPAQEFAKISSLLQLTGYQKAALAKGGFNDVSDLLLATSSDISRNCRLPPQEASRIVDLISRECARPLHLMSEILNQGQEKFTTGDAELDGVIGGGIRTGMIWEVVGESAAGKTQLALQLSLLVQLPPRLGGLAGSACYLTIASKLSTTRMEQLLNSHPLLSPSLCNMSDVQTISTSTIDRLIYVLSQTLPALISARAQDTSTKPVKLVIIDALAELFHSLGRTTTKTLVERSRQVSEISTLLHTLASKHQIAILVLNEVIDVIDRGPSTDAGDMSYRDQSRWFGRGDSAPGEDRKEATLGLVWANQVNVRIFLARTGRRRYLVESDGRVKKPRGPDLNPAHTTVQFEDQPTLIRRLTVIFSTVSMPASCDYIVTTQGVSVVPDTTIPAFVKTAQRSHPILPATITAKLPKPPASIQQHSQQDQDKSQLSPLDVGCAEDGITVDEHAYTLQPEPEDDEWDAFWAQNDLPHDVYEQVGDNKTLLTASP</sequence>
<keyword evidence="1" id="KW-0378">Hydrolase</keyword>
<keyword evidence="2" id="KW-1185">Reference proteome</keyword>
<dbReference type="EMBL" id="MU266329">
    <property type="protein sequence ID" value="KAH7930902.1"/>
    <property type="molecule type" value="Genomic_DNA"/>
</dbReference>
<protein>
    <submittedName>
        <fullName evidence="1">P-loop containing nucleoside triphosphate hydrolase protein</fullName>
    </submittedName>
</protein>
<evidence type="ECO:0000313" key="1">
    <source>
        <dbReference type="EMBL" id="KAH7930902.1"/>
    </source>
</evidence>
<proteinExistence type="predicted"/>
<dbReference type="Proteomes" id="UP000790709">
    <property type="component" value="Unassembled WGS sequence"/>
</dbReference>
<evidence type="ECO:0000313" key="2">
    <source>
        <dbReference type="Proteomes" id="UP000790709"/>
    </source>
</evidence>
<comment type="caution">
    <text evidence="1">The sequence shown here is derived from an EMBL/GenBank/DDBJ whole genome shotgun (WGS) entry which is preliminary data.</text>
</comment>
<organism evidence="1 2">
    <name type="scientific">Leucogyrophana mollusca</name>
    <dbReference type="NCBI Taxonomy" id="85980"/>
    <lineage>
        <taxon>Eukaryota</taxon>
        <taxon>Fungi</taxon>
        <taxon>Dikarya</taxon>
        <taxon>Basidiomycota</taxon>
        <taxon>Agaricomycotina</taxon>
        <taxon>Agaricomycetes</taxon>
        <taxon>Agaricomycetidae</taxon>
        <taxon>Boletales</taxon>
        <taxon>Boletales incertae sedis</taxon>
        <taxon>Leucogyrophana</taxon>
    </lineage>
</organism>
<gene>
    <name evidence="1" type="ORF">BV22DRAFT_1078273</name>
</gene>
<name>A0ACB8C1F0_9AGAM</name>